<dbReference type="Gene3D" id="2.130.10.130">
    <property type="entry name" value="Integrin alpha, N-terminal"/>
    <property type="match status" value="2"/>
</dbReference>
<proteinExistence type="predicted"/>
<dbReference type="SUPFAM" id="SSF69318">
    <property type="entry name" value="Integrin alpha N-terminal domain"/>
    <property type="match status" value="1"/>
</dbReference>
<accession>A0A5C5WTJ8</accession>
<protein>
    <submittedName>
        <fullName evidence="3">FG-GAP repeat protein</fullName>
    </submittedName>
</protein>
<evidence type="ECO:0000313" key="4">
    <source>
        <dbReference type="Proteomes" id="UP000316598"/>
    </source>
</evidence>
<dbReference type="InterPro" id="IPR013517">
    <property type="entry name" value="FG-GAP"/>
</dbReference>
<dbReference type="InterPro" id="IPR011519">
    <property type="entry name" value="UnbV_ASPIC"/>
</dbReference>
<dbReference type="InterPro" id="IPR011990">
    <property type="entry name" value="TPR-like_helical_dom_sf"/>
</dbReference>
<dbReference type="InterPro" id="IPR028994">
    <property type="entry name" value="Integrin_alpha_N"/>
</dbReference>
<dbReference type="Proteomes" id="UP000316598">
    <property type="component" value="Unassembled WGS sequence"/>
</dbReference>
<dbReference type="AlphaFoldDB" id="A0A5C5WTJ8"/>
<name>A0A5C5WTJ8_9BACT</name>
<organism evidence="3 4">
    <name type="scientific">Rubripirellula amarantea</name>
    <dbReference type="NCBI Taxonomy" id="2527999"/>
    <lineage>
        <taxon>Bacteria</taxon>
        <taxon>Pseudomonadati</taxon>
        <taxon>Planctomycetota</taxon>
        <taxon>Planctomycetia</taxon>
        <taxon>Pirellulales</taxon>
        <taxon>Pirellulaceae</taxon>
        <taxon>Rubripirellula</taxon>
    </lineage>
</organism>
<feature type="domain" description="ASPIC/UnbV" evidence="2">
    <location>
        <begin position="948"/>
        <end position="1008"/>
    </location>
</feature>
<sequence length="1027" mass="113656">MIPRELATSSFPNGGRKLVHFSRRVHFKGAVWIAPCLLFFVLIAGCKPSVDTPATSLSSDAVDLSPREIDPIANAKLALSQGNALAAKQSIRTALLQNPDDVSVLRLAGEIAFANKEPDQGCDFLVSATRLEKFADSDWLNRAVVALVSVGKLYEAIDLLDHAVAKHPERHELRRLLFDFLINAEEHFRAVPHGQQLVRERHFDRVLLFSLSTTEQRNLEETSMDTLVQRNPSDPRLKLASVRGSFDRGNWEESIESDLLSILDYSPTNIPAQYLLGRYYVESNQFEKLKGWADRVTSQSEQTWQHWSILGDWAFHRGDFRGAVRAYWESTRRNIDIGEVLAKLARVLSYLQSHPNELDGLSIDPATITAVNNRAVLLSRFMQDKERYYKLGNRSNAIAADVARSLAALGRYWEAEAWAAMAMTKPDQDIAKLKQVRSEIIKKLRPDLPWQTTEEHPVTQLDLSRFAKPDVEMLAGSVTPSSSVQLKPSIRPTLHNEAKIRGVNIPQAFRRDRKGGIPIYAQMESGGCAIDYDLDGWPDLYVGSSGGTPGERDSNANYLFRNLQGNFENVSNVTGADDVGFAQGVTFGDVNEDGFHDLLVMNYGLDRLFINNGDGTFSNGDHWLETANPVRWSTCAAVADLDGDGISDLVRTHYCVGLDAVETPCHDMATGLESPCLPTKFSADIDTFCTGTATGEFIDATEQWQAIPLHPGRGLGLVVGSLDQTIGNDVFVANDMTNNHYWTGAIDDQGQFSMTESATLRGLALDGRFRPQACMGIAVADLNQDGSVDLFVTNFEQEHNTFYEQTRPGIWADQTDIVGLKDTSFDKLGFGTQAVDFDNDSLHEIAIANGHVYIDADPPATYAQKMQILRRESSSLFGEFQFGASDGYLDEVHVGRGLWSMDVNRDGKVDMAITHQTEPLALLVNHTAADGHFLRVKLVGVRATRDPIGAVVRVTWGNVSRMAPLVTGDGFYCANERTLHFGLGSDGDVNSNAIIKITWPDSSMQSFSAKVDREYLIVEGDREPFGL</sequence>
<dbReference type="Pfam" id="PF13517">
    <property type="entry name" value="FG-GAP_3"/>
    <property type="match status" value="1"/>
</dbReference>
<dbReference type="Pfam" id="PF07593">
    <property type="entry name" value="UnbV_ASPIC"/>
    <property type="match status" value="1"/>
</dbReference>
<dbReference type="OrthoDB" id="219616at2"/>
<evidence type="ECO:0000313" key="3">
    <source>
        <dbReference type="EMBL" id="TWT54254.1"/>
    </source>
</evidence>
<evidence type="ECO:0000259" key="2">
    <source>
        <dbReference type="Pfam" id="PF07593"/>
    </source>
</evidence>
<gene>
    <name evidence="3" type="ORF">Pla22_18960</name>
</gene>
<reference evidence="3 4" key="1">
    <citation type="submission" date="2019-02" db="EMBL/GenBank/DDBJ databases">
        <title>Deep-cultivation of Planctomycetes and their phenomic and genomic characterization uncovers novel biology.</title>
        <authorList>
            <person name="Wiegand S."/>
            <person name="Jogler M."/>
            <person name="Boedeker C."/>
            <person name="Pinto D."/>
            <person name="Vollmers J."/>
            <person name="Rivas-Marin E."/>
            <person name="Kohn T."/>
            <person name="Peeters S.H."/>
            <person name="Heuer A."/>
            <person name="Rast P."/>
            <person name="Oberbeckmann S."/>
            <person name="Bunk B."/>
            <person name="Jeske O."/>
            <person name="Meyerdierks A."/>
            <person name="Storesund J.E."/>
            <person name="Kallscheuer N."/>
            <person name="Luecker S."/>
            <person name="Lage O.M."/>
            <person name="Pohl T."/>
            <person name="Merkel B.J."/>
            <person name="Hornburger P."/>
            <person name="Mueller R.-W."/>
            <person name="Bruemmer F."/>
            <person name="Labrenz M."/>
            <person name="Spormann A.M."/>
            <person name="Op Den Camp H."/>
            <person name="Overmann J."/>
            <person name="Amann R."/>
            <person name="Jetten M.S.M."/>
            <person name="Mascher T."/>
            <person name="Medema M.H."/>
            <person name="Devos D.P."/>
            <person name="Kaster A.-K."/>
            <person name="Ovreas L."/>
            <person name="Rohde M."/>
            <person name="Galperin M.Y."/>
            <person name="Jogler C."/>
        </authorList>
    </citation>
    <scope>NUCLEOTIDE SEQUENCE [LARGE SCALE GENOMIC DNA]</scope>
    <source>
        <strain evidence="3 4">Pla22</strain>
    </source>
</reference>
<dbReference type="InterPro" id="IPR027039">
    <property type="entry name" value="Crtac1"/>
</dbReference>
<dbReference type="SUPFAM" id="SSF48452">
    <property type="entry name" value="TPR-like"/>
    <property type="match status" value="1"/>
</dbReference>
<dbReference type="Gene3D" id="1.25.40.10">
    <property type="entry name" value="Tetratricopeptide repeat domain"/>
    <property type="match status" value="1"/>
</dbReference>
<dbReference type="PANTHER" id="PTHR16026:SF0">
    <property type="entry name" value="CARTILAGE ACIDIC PROTEIN 1"/>
    <property type="match status" value="1"/>
</dbReference>
<dbReference type="EMBL" id="SJPI01000001">
    <property type="protein sequence ID" value="TWT54254.1"/>
    <property type="molecule type" value="Genomic_DNA"/>
</dbReference>
<comment type="caution">
    <text evidence="3">The sequence shown here is derived from an EMBL/GenBank/DDBJ whole genome shotgun (WGS) entry which is preliminary data.</text>
</comment>
<dbReference type="PANTHER" id="PTHR16026">
    <property type="entry name" value="CARTILAGE ACIDIC PROTEIN 1"/>
    <property type="match status" value="1"/>
</dbReference>
<evidence type="ECO:0000256" key="1">
    <source>
        <dbReference type="ARBA" id="ARBA00022729"/>
    </source>
</evidence>
<keyword evidence="4" id="KW-1185">Reference proteome</keyword>
<keyword evidence="1" id="KW-0732">Signal</keyword>